<organism evidence="2 3">
    <name type="scientific">Neolewinella litorea</name>
    <dbReference type="NCBI Taxonomy" id="2562452"/>
    <lineage>
        <taxon>Bacteria</taxon>
        <taxon>Pseudomonadati</taxon>
        <taxon>Bacteroidota</taxon>
        <taxon>Saprospiria</taxon>
        <taxon>Saprospirales</taxon>
        <taxon>Lewinellaceae</taxon>
        <taxon>Neolewinella</taxon>
    </lineage>
</organism>
<keyword evidence="3" id="KW-1185">Reference proteome</keyword>
<name>A0A4S4NRU3_9BACT</name>
<dbReference type="AlphaFoldDB" id="A0A4S4NRU3"/>
<evidence type="ECO:0000256" key="1">
    <source>
        <dbReference type="SAM" id="SignalP"/>
    </source>
</evidence>
<dbReference type="Proteomes" id="UP000308528">
    <property type="component" value="Unassembled WGS sequence"/>
</dbReference>
<protein>
    <submittedName>
        <fullName evidence="2">Type 1 periplasmic binding fold superfamily protein</fullName>
    </submittedName>
</protein>
<reference evidence="2 3" key="1">
    <citation type="submission" date="2019-04" db="EMBL/GenBank/DDBJ databases">
        <title>Lewinella litorea sp. nov., isolated from a marine sand.</title>
        <authorList>
            <person name="Yoon J.-H."/>
        </authorList>
    </citation>
    <scope>NUCLEOTIDE SEQUENCE [LARGE SCALE GENOMIC DNA]</scope>
    <source>
        <strain evidence="2 3">HSMS-39</strain>
    </source>
</reference>
<dbReference type="RefSeq" id="WP_136456934.1">
    <property type="nucleotide sequence ID" value="NZ_SRSF01000001.1"/>
</dbReference>
<accession>A0A4S4NRU3</accession>
<evidence type="ECO:0000313" key="2">
    <source>
        <dbReference type="EMBL" id="THH41945.1"/>
    </source>
</evidence>
<feature type="chain" id="PRO_5020841332" evidence="1">
    <location>
        <begin position="21"/>
        <end position="189"/>
    </location>
</feature>
<dbReference type="OrthoDB" id="713689at2"/>
<sequence>MTRFLPIALLFFLFVCSACGSKEDPVIENEEEVITDVIYQLKPVGGGSEEVTMTFSDPDGDGAEPALVNVTGSLAVNTLYDGTLIVANLSDSSNPQDITAEVINEAADHQFFYIPSAGLETTIRYRDSDGDGNPLGVLTEVETGGFSSGTLKIILRHLPTKGSSATISNPSAAGGETDIEVTFPVSIGN</sequence>
<comment type="caution">
    <text evidence="2">The sequence shown here is derived from an EMBL/GenBank/DDBJ whole genome shotgun (WGS) entry which is preliminary data.</text>
</comment>
<evidence type="ECO:0000313" key="3">
    <source>
        <dbReference type="Proteomes" id="UP000308528"/>
    </source>
</evidence>
<keyword evidence="1" id="KW-0732">Signal</keyword>
<proteinExistence type="predicted"/>
<dbReference type="EMBL" id="SRSF01000001">
    <property type="protein sequence ID" value="THH41945.1"/>
    <property type="molecule type" value="Genomic_DNA"/>
</dbReference>
<gene>
    <name evidence="2" type="ORF">E4021_04985</name>
</gene>
<feature type="signal peptide" evidence="1">
    <location>
        <begin position="1"/>
        <end position="20"/>
    </location>
</feature>